<evidence type="ECO:0000256" key="2">
    <source>
        <dbReference type="SAM" id="Phobius"/>
    </source>
</evidence>
<keyword evidence="2" id="KW-1133">Transmembrane helix</keyword>
<feature type="region of interest" description="Disordered" evidence="1">
    <location>
        <begin position="62"/>
        <end position="86"/>
    </location>
</feature>
<protein>
    <submittedName>
        <fullName evidence="3">Nuclease</fullName>
    </submittedName>
</protein>
<accession>A0ABX5NSI5</accession>
<sequence length="242" mass="25478">MSSRTASSRRAPAKRRKSSRSSSAGQGVTQWIVILALVAGGIALYDNRQTVMKQVAPLLKDDRPSVARTERKAEPRPEKSAAPVGVAKAPVPPVAVGEAKAPVPDAKPAAASASAGAGTALMGEDFKGRFYFCGTSGLDNCVADGDTFWFSKTRITLADISAPATDKAACQQERDRGFAAKVRLRDLLNAGKFDIEVLKGQPLQAGSSVMRVVTRDGRSLGSILVSEGLAKPRLAANQSWCP</sequence>
<evidence type="ECO:0000313" key="3">
    <source>
        <dbReference type="EMBL" id="PYB71251.1"/>
    </source>
</evidence>
<dbReference type="EMBL" id="QJRY01000007">
    <property type="protein sequence ID" value="PYB71251.1"/>
    <property type="molecule type" value="Genomic_DNA"/>
</dbReference>
<dbReference type="Proteomes" id="UP000247536">
    <property type="component" value="Unassembled WGS sequence"/>
</dbReference>
<dbReference type="Gene3D" id="2.40.50.90">
    <property type="match status" value="1"/>
</dbReference>
<evidence type="ECO:0000256" key="1">
    <source>
        <dbReference type="SAM" id="MobiDB-lite"/>
    </source>
</evidence>
<evidence type="ECO:0000313" key="4">
    <source>
        <dbReference type="Proteomes" id="UP000247536"/>
    </source>
</evidence>
<keyword evidence="2" id="KW-0472">Membrane</keyword>
<dbReference type="InterPro" id="IPR035437">
    <property type="entry name" value="SNase_OB-fold_sf"/>
</dbReference>
<feature type="compositionally biased region" description="Basic and acidic residues" evidence="1">
    <location>
        <begin position="62"/>
        <end position="79"/>
    </location>
</feature>
<keyword evidence="4" id="KW-1185">Reference proteome</keyword>
<name>A0ABX5NSI5_9HYPH</name>
<proteinExistence type="predicted"/>
<keyword evidence="2" id="KW-0812">Transmembrane</keyword>
<dbReference type="RefSeq" id="WP_110793040.1">
    <property type="nucleotide sequence ID" value="NZ_QJRY01000007.1"/>
</dbReference>
<feature type="region of interest" description="Disordered" evidence="1">
    <location>
        <begin position="1"/>
        <end position="25"/>
    </location>
</feature>
<gene>
    <name evidence="3" type="ORF">DMY87_17965</name>
</gene>
<reference evidence="3 4" key="1">
    <citation type="submission" date="2018-06" db="EMBL/GenBank/DDBJ databases">
        <title>Rhizobium wuzhouense sp. nov., isolated from roots of Oryza officinalis.</title>
        <authorList>
            <person name="Yuan T."/>
        </authorList>
    </citation>
    <scope>NUCLEOTIDE SEQUENCE [LARGE SCALE GENOMIC DNA]</scope>
    <source>
        <strain evidence="3 4">W44</strain>
    </source>
</reference>
<feature type="transmembrane region" description="Helical" evidence="2">
    <location>
        <begin position="24"/>
        <end position="45"/>
    </location>
</feature>
<organism evidence="3 4">
    <name type="scientific">Rhizobium wuzhouense</name>
    <dbReference type="NCBI Taxonomy" id="1986026"/>
    <lineage>
        <taxon>Bacteria</taxon>
        <taxon>Pseudomonadati</taxon>
        <taxon>Pseudomonadota</taxon>
        <taxon>Alphaproteobacteria</taxon>
        <taxon>Hyphomicrobiales</taxon>
        <taxon>Rhizobiaceae</taxon>
        <taxon>Rhizobium/Agrobacterium group</taxon>
        <taxon>Rhizobium</taxon>
    </lineage>
</organism>
<dbReference type="SUPFAM" id="SSF50199">
    <property type="entry name" value="Staphylococcal nuclease"/>
    <property type="match status" value="1"/>
</dbReference>
<feature type="compositionally biased region" description="Low complexity" evidence="1">
    <location>
        <begin position="1"/>
        <end position="10"/>
    </location>
</feature>
<comment type="caution">
    <text evidence="3">The sequence shown here is derived from an EMBL/GenBank/DDBJ whole genome shotgun (WGS) entry which is preliminary data.</text>
</comment>